<dbReference type="OrthoDB" id="9102994at2"/>
<comment type="caution">
    <text evidence="1">The sequence shown here is derived from an EMBL/GenBank/DDBJ whole genome shotgun (WGS) entry which is preliminary data.</text>
</comment>
<dbReference type="Proteomes" id="UP000078116">
    <property type="component" value="Unassembled WGS sequence"/>
</dbReference>
<evidence type="ECO:0000313" key="1">
    <source>
        <dbReference type="EMBL" id="OAJ54163.1"/>
    </source>
</evidence>
<evidence type="ECO:0000313" key="3">
    <source>
        <dbReference type="Proteomes" id="UP000077961"/>
    </source>
</evidence>
<dbReference type="EMBL" id="LXJZ01000009">
    <property type="protein sequence ID" value="OAJ63887.1"/>
    <property type="molecule type" value="Genomic_DNA"/>
</dbReference>
<protein>
    <submittedName>
        <fullName evidence="1">Uncharacterized protein</fullName>
    </submittedName>
</protein>
<dbReference type="EMBL" id="LXKA01000352">
    <property type="protein sequence ID" value="OAJ54163.1"/>
    <property type="molecule type" value="Genomic_DNA"/>
</dbReference>
<accession>A0A1A9MZS9</accession>
<name>A0A1A9MZS9_9BURK</name>
<organism evidence="1 4">
    <name type="scientific">Paraburkholderia ginsengiterrae</name>
    <dbReference type="NCBI Taxonomy" id="1462993"/>
    <lineage>
        <taxon>Bacteria</taxon>
        <taxon>Pseudomonadati</taxon>
        <taxon>Pseudomonadota</taxon>
        <taxon>Betaproteobacteria</taxon>
        <taxon>Burkholderiales</taxon>
        <taxon>Burkholderiaceae</taxon>
        <taxon>Paraburkholderia</taxon>
    </lineage>
</organism>
<gene>
    <name evidence="2" type="ORF">A6V36_17965</name>
    <name evidence="1" type="ORF">A6V37_34865</name>
</gene>
<keyword evidence="3" id="KW-1185">Reference proteome</keyword>
<dbReference type="Proteomes" id="UP000077961">
    <property type="component" value="Unassembled WGS sequence"/>
</dbReference>
<evidence type="ECO:0000313" key="2">
    <source>
        <dbReference type="EMBL" id="OAJ63887.1"/>
    </source>
</evidence>
<reference evidence="3 4" key="1">
    <citation type="submission" date="2016-04" db="EMBL/GenBank/DDBJ databases">
        <title>Reclassification of Paraburkholderia panaciterrae (Farh et al. 2015) Dobritsa &amp; Samadpour 2016 as a later homotypic synonym of Paraburkholderia ginsengiterrae (Farh et al. 2015) Dobritsa &amp; Samadpour 2016.</title>
        <authorList>
            <person name="Dobritsa A.P."/>
            <person name="Kutumbaka K."/>
            <person name="Samadpour M."/>
        </authorList>
    </citation>
    <scope>NUCLEOTIDE SEQUENCE [LARGE SCALE GENOMIC DNA]</scope>
    <source>
        <strain evidence="1 4">DCY85</strain>
        <strain evidence="2 3">DCY85-1</strain>
    </source>
</reference>
<dbReference type="AlphaFoldDB" id="A0A1A9MZS9"/>
<sequence length="83" mass="9437">MKTLLLKDLPRVDELDRKASQTIRGGFDCLRREGPPVCPGEFEPPIVIRRGWDQCPPVHFGCGPTYFPYGEPPLHREPKIVPL</sequence>
<proteinExistence type="predicted"/>
<evidence type="ECO:0000313" key="4">
    <source>
        <dbReference type="Proteomes" id="UP000078116"/>
    </source>
</evidence>
<dbReference type="RefSeq" id="WP_064265020.1">
    <property type="nucleotide sequence ID" value="NZ_LXJZ01000009.1"/>
</dbReference>